<dbReference type="GO" id="GO:0005506">
    <property type="term" value="F:iron ion binding"/>
    <property type="evidence" value="ECO:0007669"/>
    <property type="project" value="UniProtKB-UniRule"/>
</dbReference>
<evidence type="ECO:0000256" key="9">
    <source>
        <dbReference type="RuleBase" id="RU003820"/>
    </source>
</evidence>
<comment type="similarity">
    <text evidence="4 9">Belongs to the rubredoxin family.</text>
</comment>
<evidence type="ECO:0000259" key="10">
    <source>
        <dbReference type="PROSITE" id="PS50903"/>
    </source>
</evidence>
<dbReference type="PROSITE" id="PS50903">
    <property type="entry name" value="RUBREDOXIN_LIKE"/>
    <property type="match status" value="1"/>
</dbReference>
<dbReference type="FunFam" id="2.20.28.10:FF:000001">
    <property type="entry name" value="Rubredoxin"/>
    <property type="match status" value="1"/>
</dbReference>
<dbReference type="Proteomes" id="UP000072421">
    <property type="component" value="Chromosome"/>
</dbReference>
<gene>
    <name evidence="11" type="primary">rubA</name>
    <name evidence="11" type="ORF">CFter6_0040</name>
</gene>
<proteinExistence type="inferred from homology"/>
<dbReference type="Gene3D" id="2.20.28.10">
    <property type="match status" value="1"/>
</dbReference>
<evidence type="ECO:0000256" key="8">
    <source>
        <dbReference type="ARBA" id="ARBA00023004"/>
    </source>
</evidence>
<evidence type="ECO:0000256" key="7">
    <source>
        <dbReference type="ARBA" id="ARBA00022982"/>
    </source>
</evidence>
<name>A0A127P5R2_9BURK</name>
<dbReference type="InterPro" id="IPR024934">
    <property type="entry name" value="Rubredoxin-like_dom"/>
</dbReference>
<reference evidence="11 12" key="1">
    <citation type="submission" date="2015-11" db="EMBL/GenBank/DDBJ databases">
        <title>Exploring the genomic traits of fungus-feeding bacterial genus Collimonas.</title>
        <authorList>
            <person name="Song C."/>
            <person name="Schmidt R."/>
            <person name="de Jager V."/>
            <person name="Krzyzanowska D."/>
            <person name="Jongedijk E."/>
            <person name="Cankar K."/>
            <person name="Beekwilder J."/>
            <person name="van Veen A."/>
            <person name="de Boer W."/>
            <person name="van Veen J.A."/>
            <person name="Garbeva P."/>
        </authorList>
    </citation>
    <scope>NUCLEOTIDE SEQUENCE [LARGE SCALE GENOMIC DNA]</scope>
    <source>
        <strain evidence="11 12">Ter6</strain>
    </source>
</reference>
<dbReference type="PROSITE" id="PS00202">
    <property type="entry name" value="RUBREDOXIN"/>
    <property type="match status" value="1"/>
</dbReference>
<dbReference type="RefSeq" id="WP_014005064.1">
    <property type="nucleotide sequence ID" value="NZ_CP013232.1"/>
</dbReference>
<accession>A0A127P5R2</accession>
<keyword evidence="5" id="KW-0813">Transport</keyword>
<sequence length="61" mass="6901">MTETETEFKTLMCLVCGWIYSEKDGAPSEGLAAGTRWDDIPDTWTCPECGVKKEDFTMVEF</sequence>
<dbReference type="GO" id="GO:0043448">
    <property type="term" value="P:alkane catabolic process"/>
    <property type="evidence" value="ECO:0007669"/>
    <property type="project" value="TreeGrafter"/>
</dbReference>
<dbReference type="EMBL" id="CP013232">
    <property type="protein sequence ID" value="AMO92771.1"/>
    <property type="molecule type" value="Genomic_DNA"/>
</dbReference>
<evidence type="ECO:0000256" key="4">
    <source>
        <dbReference type="ARBA" id="ARBA00005337"/>
    </source>
</evidence>
<dbReference type="SUPFAM" id="SSF57802">
    <property type="entry name" value="Rubredoxin-like"/>
    <property type="match status" value="1"/>
</dbReference>
<dbReference type="InterPro" id="IPR018527">
    <property type="entry name" value="Rubredoxin_Fe_BS"/>
</dbReference>
<evidence type="ECO:0000313" key="11">
    <source>
        <dbReference type="EMBL" id="AMO92771.1"/>
    </source>
</evidence>
<dbReference type="CDD" id="cd00730">
    <property type="entry name" value="rubredoxin"/>
    <property type="match status" value="1"/>
</dbReference>
<comment type="pathway">
    <text evidence="3">Hydrocarbon metabolism; alkane degradation.</text>
</comment>
<evidence type="ECO:0000256" key="2">
    <source>
        <dbReference type="ARBA" id="ARBA00002792"/>
    </source>
</evidence>
<evidence type="ECO:0000256" key="3">
    <source>
        <dbReference type="ARBA" id="ARBA00004933"/>
    </source>
</evidence>
<comment type="cofactor">
    <cofactor evidence="1 9">
        <name>Fe(3+)</name>
        <dbReference type="ChEBI" id="CHEBI:29034"/>
    </cofactor>
</comment>
<protein>
    <recommendedName>
        <fullName evidence="9">Rubredoxin</fullName>
    </recommendedName>
</protein>
<keyword evidence="6 9" id="KW-0479">Metal-binding</keyword>
<evidence type="ECO:0000256" key="6">
    <source>
        <dbReference type="ARBA" id="ARBA00022723"/>
    </source>
</evidence>
<dbReference type="GO" id="GO:0009055">
    <property type="term" value="F:electron transfer activity"/>
    <property type="evidence" value="ECO:0007669"/>
    <property type="project" value="TreeGrafter"/>
</dbReference>
<keyword evidence="7 9" id="KW-0249">Electron transport</keyword>
<evidence type="ECO:0000313" key="12">
    <source>
        <dbReference type="Proteomes" id="UP000072421"/>
    </source>
</evidence>
<dbReference type="InterPro" id="IPR050526">
    <property type="entry name" value="Rubredoxin_ET"/>
</dbReference>
<evidence type="ECO:0000256" key="1">
    <source>
        <dbReference type="ARBA" id="ARBA00001965"/>
    </source>
</evidence>
<keyword evidence="8 9" id="KW-0408">Iron</keyword>
<dbReference type="PANTHER" id="PTHR47627">
    <property type="entry name" value="RUBREDOXIN"/>
    <property type="match status" value="1"/>
</dbReference>
<dbReference type="AlphaFoldDB" id="A0A127P5R2"/>
<dbReference type="OrthoDB" id="9769238at2"/>
<dbReference type="OMA" id="MSAYRCP"/>
<dbReference type="Pfam" id="PF00301">
    <property type="entry name" value="Rubredoxin"/>
    <property type="match status" value="1"/>
</dbReference>
<feature type="domain" description="Rubredoxin-like" evidence="10">
    <location>
        <begin position="8"/>
        <end position="59"/>
    </location>
</feature>
<organism evidence="11">
    <name type="scientific">Collimonas fungivorans</name>
    <dbReference type="NCBI Taxonomy" id="158899"/>
    <lineage>
        <taxon>Bacteria</taxon>
        <taxon>Pseudomonadati</taxon>
        <taxon>Pseudomonadota</taxon>
        <taxon>Betaproteobacteria</taxon>
        <taxon>Burkholderiales</taxon>
        <taxon>Oxalobacteraceae</taxon>
        <taxon>Collimonas</taxon>
    </lineage>
</organism>
<comment type="function">
    <text evidence="2">Involved in the hydrocarbon hydroxylating system, which transfers electrons from NADH to rubredoxin reductase and then through rubredoxin to alkane 1 monooxygenase.</text>
</comment>
<dbReference type="PATRIC" id="fig|158899.10.peg.40"/>
<dbReference type="PANTHER" id="PTHR47627:SF1">
    <property type="entry name" value="RUBREDOXIN-1-RELATED"/>
    <property type="match status" value="1"/>
</dbReference>
<evidence type="ECO:0000256" key="5">
    <source>
        <dbReference type="ARBA" id="ARBA00022448"/>
    </source>
</evidence>
<dbReference type="PRINTS" id="PR00163">
    <property type="entry name" value="RUBREDOXIN"/>
</dbReference>
<dbReference type="InterPro" id="IPR024935">
    <property type="entry name" value="Rubredoxin_dom"/>
</dbReference>